<sequence length="208" mass="22020">MTDEELIAAFEPAMLGLLPAEGQPVHAESLLALCLADGLLEVMQWAKEGTGADPAASMWLGALRWHRLITGAFPAGAPEPVARPTDHALGLILSSGGAEIVPGSAESSLAGLASGAMGTRAEPAQPEAQEDAALTRVLPISLAPYVDDQLRQDWAEEAICLTHGHPQLREEARRRATLRPAPEEAGPRHQLLGVVVEDLVKRWKAATT</sequence>
<evidence type="ECO:0000313" key="2">
    <source>
        <dbReference type="Proteomes" id="UP000523139"/>
    </source>
</evidence>
<comment type="caution">
    <text evidence="1">The sequence shown here is derived from an EMBL/GenBank/DDBJ whole genome shotgun (WGS) entry which is preliminary data.</text>
</comment>
<dbReference type="EMBL" id="JABAHY010000011">
    <property type="protein sequence ID" value="NLS10553.1"/>
    <property type="molecule type" value="Genomic_DNA"/>
</dbReference>
<name>A0A7X8YE82_9MICC</name>
<protein>
    <submittedName>
        <fullName evidence="1">Uncharacterized protein</fullName>
    </submittedName>
</protein>
<dbReference type="InterPro" id="IPR005502">
    <property type="entry name" value="Ribosyl_crysJ1"/>
</dbReference>
<dbReference type="AlphaFoldDB" id="A0A7X8YE82"/>
<dbReference type="InterPro" id="IPR036705">
    <property type="entry name" value="Ribosyl_crysJ1_sf"/>
</dbReference>
<accession>A0A7X8YE82</accession>
<proteinExistence type="predicted"/>
<dbReference type="Pfam" id="PF03747">
    <property type="entry name" value="ADP_ribosyl_GH"/>
    <property type="match status" value="1"/>
</dbReference>
<gene>
    <name evidence="1" type="ORF">HGQ17_11235</name>
</gene>
<dbReference type="Proteomes" id="UP000523139">
    <property type="component" value="Unassembled WGS sequence"/>
</dbReference>
<dbReference type="RefSeq" id="WP_168888035.1">
    <property type="nucleotide sequence ID" value="NZ_JABAHY010000011.1"/>
</dbReference>
<dbReference type="Gene3D" id="1.10.4080.10">
    <property type="entry name" value="ADP-ribosylation/Crystallin J1"/>
    <property type="match status" value="1"/>
</dbReference>
<evidence type="ECO:0000313" key="1">
    <source>
        <dbReference type="EMBL" id="NLS10553.1"/>
    </source>
</evidence>
<keyword evidence="2" id="KW-1185">Reference proteome</keyword>
<reference evidence="1 2" key="1">
    <citation type="submission" date="2020-04" db="EMBL/GenBank/DDBJ databases">
        <title>Nesterenkonia sp. nov., isolated from marine sediment.</title>
        <authorList>
            <person name="Zhang G."/>
        </authorList>
    </citation>
    <scope>NUCLEOTIDE SEQUENCE [LARGE SCALE GENOMIC DNA]</scope>
    <source>
        <strain evidence="1 2">MY13</strain>
    </source>
</reference>
<organism evidence="1 2">
    <name type="scientific">Nesterenkonia sedimenti</name>
    <dbReference type="NCBI Taxonomy" id="1463632"/>
    <lineage>
        <taxon>Bacteria</taxon>
        <taxon>Bacillati</taxon>
        <taxon>Actinomycetota</taxon>
        <taxon>Actinomycetes</taxon>
        <taxon>Micrococcales</taxon>
        <taxon>Micrococcaceae</taxon>
        <taxon>Nesterenkonia</taxon>
    </lineage>
</organism>